<dbReference type="AlphaFoldDB" id="A0A2G5DPL1"/>
<feature type="chain" id="PRO_5013552351" description="DUF4005 domain-containing protein" evidence="2">
    <location>
        <begin position="24"/>
        <end position="281"/>
    </location>
</feature>
<gene>
    <name evidence="3" type="ORF">AQUCO_01700755v1</name>
</gene>
<accession>A0A2G5DPL1</accession>
<sequence>MFQFSFLPCLLLLLNFFPINTSSNDNGSEKVLISGYASIHTIRDGHPGQLPDLNLPCKSSHPGSGVENLKTKREGACPSSISTESVLARERHKALKRKVDSRLQLEGCRTATTHSSFPSFGSTPTSYWAPRASMANNSNLETNNDQIHTRPLHQLEMQRSFPSLGLASNSYWAPTSNSYWAQRISMAKNLDQLEKQHSFPSFGSTSNSYWASNASMANNSKVERHSAQTKYTKPYLDQLDKHCSFPSLGSPSNSKDNEKLSKRMGIEETSGHQELDLTLRL</sequence>
<dbReference type="Proteomes" id="UP000230069">
    <property type="component" value="Unassembled WGS sequence"/>
</dbReference>
<evidence type="ECO:0000256" key="2">
    <source>
        <dbReference type="SAM" id="SignalP"/>
    </source>
</evidence>
<keyword evidence="4" id="KW-1185">Reference proteome</keyword>
<evidence type="ECO:0008006" key="5">
    <source>
        <dbReference type="Google" id="ProtNLM"/>
    </source>
</evidence>
<organism evidence="3 4">
    <name type="scientific">Aquilegia coerulea</name>
    <name type="common">Rocky mountain columbine</name>
    <dbReference type="NCBI Taxonomy" id="218851"/>
    <lineage>
        <taxon>Eukaryota</taxon>
        <taxon>Viridiplantae</taxon>
        <taxon>Streptophyta</taxon>
        <taxon>Embryophyta</taxon>
        <taxon>Tracheophyta</taxon>
        <taxon>Spermatophyta</taxon>
        <taxon>Magnoliopsida</taxon>
        <taxon>Ranunculales</taxon>
        <taxon>Ranunculaceae</taxon>
        <taxon>Thalictroideae</taxon>
        <taxon>Aquilegia</taxon>
    </lineage>
</organism>
<name>A0A2G5DPL1_AQUCA</name>
<evidence type="ECO:0000256" key="1">
    <source>
        <dbReference type="SAM" id="MobiDB-lite"/>
    </source>
</evidence>
<dbReference type="EMBL" id="KZ305034">
    <property type="protein sequence ID" value="PIA45443.1"/>
    <property type="molecule type" value="Genomic_DNA"/>
</dbReference>
<protein>
    <recommendedName>
        <fullName evidence="5">DUF4005 domain-containing protein</fullName>
    </recommendedName>
</protein>
<feature type="signal peptide" evidence="2">
    <location>
        <begin position="1"/>
        <end position="23"/>
    </location>
</feature>
<dbReference type="InParanoid" id="A0A2G5DPL1"/>
<keyword evidence="2" id="KW-0732">Signal</keyword>
<evidence type="ECO:0000313" key="3">
    <source>
        <dbReference type="EMBL" id="PIA45443.1"/>
    </source>
</evidence>
<feature type="compositionally biased region" description="Basic and acidic residues" evidence="1">
    <location>
        <begin position="255"/>
        <end position="281"/>
    </location>
</feature>
<evidence type="ECO:0000313" key="4">
    <source>
        <dbReference type="Proteomes" id="UP000230069"/>
    </source>
</evidence>
<dbReference type="OrthoDB" id="10531465at2759"/>
<feature type="region of interest" description="Disordered" evidence="1">
    <location>
        <begin position="242"/>
        <end position="281"/>
    </location>
</feature>
<reference evidence="3 4" key="1">
    <citation type="submission" date="2017-09" db="EMBL/GenBank/DDBJ databases">
        <title>WGS assembly of Aquilegia coerulea Goldsmith.</title>
        <authorList>
            <person name="Hodges S."/>
            <person name="Kramer E."/>
            <person name="Nordborg M."/>
            <person name="Tomkins J."/>
            <person name="Borevitz J."/>
            <person name="Derieg N."/>
            <person name="Yan J."/>
            <person name="Mihaltcheva S."/>
            <person name="Hayes R.D."/>
            <person name="Rokhsar D."/>
        </authorList>
    </citation>
    <scope>NUCLEOTIDE SEQUENCE [LARGE SCALE GENOMIC DNA]</scope>
    <source>
        <strain evidence="4">cv. Goldsmith</strain>
    </source>
</reference>
<proteinExistence type="predicted"/>